<sequence length="308" mass="32489">MTLIAIASQAPDLLRLPPALRALDPSIDVVVWPDPRCAAAEVAVCWAPPPGALAAMPALRLLHTVSAGVDNVLAAPGLPDVPLCRVVDAELNLGMAQYILWGALYFSRGFDQARASQAAGQWRRPDRYGQPPLRVGLMGLGAIGMAALPLLRAAGLPVTGWSRTAKRIDGVATHHGPDGLAPFLAASDILVNLLPLTESTRGLLCAATFAGLPPGAALIHCGRGAHLVEADLQAALADGRLRGALVDVYAQEPLPPQHPLWRCPSLVITPHMASVAPFERVAGQILENLRRLNAGEALMNLVDPRRGY</sequence>
<dbReference type="HOGENOM" id="CLU_019796_1_0_4"/>
<dbReference type="OrthoDB" id="9787219at2"/>
<name>A0A0C6P940_BORBO</name>
<keyword evidence="1" id="KW-0560">Oxidoreductase</keyword>
<feature type="domain" description="D-isomer specific 2-hydroxyacid dehydrogenase NAD-binding" evidence="3">
    <location>
        <begin position="103"/>
        <end position="273"/>
    </location>
</feature>
<dbReference type="KEGG" id="bbh:BN112_2988"/>
<dbReference type="GO" id="GO:0016491">
    <property type="term" value="F:oxidoreductase activity"/>
    <property type="evidence" value="ECO:0007669"/>
    <property type="project" value="UniProtKB-KW"/>
</dbReference>
<dbReference type="CDD" id="cd12164">
    <property type="entry name" value="GDH_like_2"/>
    <property type="match status" value="1"/>
</dbReference>
<dbReference type="Proteomes" id="UP000007564">
    <property type="component" value="Chromosome"/>
</dbReference>
<dbReference type="SUPFAM" id="SSF52283">
    <property type="entry name" value="Formate/glycerate dehydrogenase catalytic domain-like"/>
    <property type="match status" value="1"/>
</dbReference>
<dbReference type="AlphaFoldDB" id="A0A0C6P940"/>
<gene>
    <name evidence="4" type="ORF">BN112_2988</name>
</gene>
<evidence type="ECO:0000256" key="1">
    <source>
        <dbReference type="ARBA" id="ARBA00023002"/>
    </source>
</evidence>
<accession>A0A0C6P940</accession>
<dbReference type="GO" id="GO:0051287">
    <property type="term" value="F:NAD binding"/>
    <property type="evidence" value="ECO:0007669"/>
    <property type="project" value="InterPro"/>
</dbReference>
<dbReference type="PANTHER" id="PTHR43333:SF1">
    <property type="entry name" value="D-ISOMER SPECIFIC 2-HYDROXYACID DEHYDROGENASE NAD-BINDING DOMAIN-CONTAINING PROTEIN"/>
    <property type="match status" value="1"/>
</dbReference>
<dbReference type="RefSeq" id="WP_003807706.1">
    <property type="nucleotide sequence ID" value="NC_019382.1"/>
</dbReference>
<keyword evidence="2" id="KW-0520">NAD</keyword>
<organism evidence="4 5">
    <name type="scientific">Bordetella bronchiseptica 253</name>
    <dbReference type="NCBI Taxonomy" id="568707"/>
    <lineage>
        <taxon>Bacteria</taxon>
        <taxon>Pseudomonadati</taxon>
        <taxon>Pseudomonadota</taxon>
        <taxon>Betaproteobacteria</taxon>
        <taxon>Burkholderiales</taxon>
        <taxon>Alcaligenaceae</taxon>
        <taxon>Bordetella</taxon>
    </lineage>
</organism>
<evidence type="ECO:0000313" key="5">
    <source>
        <dbReference type="Proteomes" id="UP000007564"/>
    </source>
</evidence>
<evidence type="ECO:0000256" key="2">
    <source>
        <dbReference type="ARBA" id="ARBA00023027"/>
    </source>
</evidence>
<dbReference type="EMBL" id="HE965806">
    <property type="protein sequence ID" value="CCJ54905.1"/>
    <property type="molecule type" value="Genomic_DNA"/>
</dbReference>
<dbReference type="InterPro" id="IPR036291">
    <property type="entry name" value="NAD(P)-bd_dom_sf"/>
</dbReference>
<dbReference type="SUPFAM" id="SSF51735">
    <property type="entry name" value="NAD(P)-binding Rossmann-fold domains"/>
    <property type="match status" value="1"/>
</dbReference>
<dbReference type="PANTHER" id="PTHR43333">
    <property type="entry name" value="2-HACID_DH_C DOMAIN-CONTAINING PROTEIN"/>
    <property type="match status" value="1"/>
</dbReference>
<reference evidence="4 5" key="1">
    <citation type="journal article" date="2012" name="BMC Genomics">
        <title>Comparative genomics of the classical Bordetella subspecies: the evolution and exchange of virulence-associated diversity amongst closely related pathogens.</title>
        <authorList>
            <person name="Park J."/>
            <person name="Zhang Y."/>
            <person name="Buboltz A.M."/>
            <person name="Zhang X."/>
            <person name="Schuster S.C."/>
            <person name="Ahuja U."/>
            <person name="Liu M."/>
            <person name="Miller J.F."/>
            <person name="Sebaihia M."/>
            <person name="Bentley S.D."/>
            <person name="Parkhill J."/>
            <person name="Harvill E.T."/>
        </authorList>
    </citation>
    <scope>NUCLEOTIDE SEQUENCE [LARGE SCALE GENOMIC DNA]</scope>
    <source>
        <strain evidence="4 5">253</strain>
    </source>
</reference>
<dbReference type="InterPro" id="IPR006140">
    <property type="entry name" value="D-isomer_DH_NAD-bd"/>
</dbReference>
<protein>
    <submittedName>
        <fullName evidence="4">Putative 2-hydroxyacid dehydrogenase</fullName>
    </submittedName>
</protein>
<dbReference type="GeneID" id="69603463"/>
<evidence type="ECO:0000313" key="4">
    <source>
        <dbReference type="EMBL" id="CCJ54905.1"/>
    </source>
</evidence>
<dbReference type="Pfam" id="PF02826">
    <property type="entry name" value="2-Hacid_dh_C"/>
    <property type="match status" value="1"/>
</dbReference>
<proteinExistence type="predicted"/>
<dbReference type="Gene3D" id="3.40.50.720">
    <property type="entry name" value="NAD(P)-binding Rossmann-like Domain"/>
    <property type="match status" value="2"/>
</dbReference>
<evidence type="ECO:0000259" key="3">
    <source>
        <dbReference type="Pfam" id="PF02826"/>
    </source>
</evidence>